<organism evidence="1 2">
    <name type="scientific">Candidatus Onthenecus intestinigallinarum</name>
    <dbReference type="NCBI Taxonomy" id="2840875"/>
    <lineage>
        <taxon>Bacteria</taxon>
        <taxon>Bacillati</taxon>
        <taxon>Bacillota</taxon>
        <taxon>Clostridia</taxon>
        <taxon>Eubacteriales</taxon>
        <taxon>Candidatus Onthenecus</taxon>
    </lineage>
</organism>
<dbReference type="Proteomes" id="UP000886887">
    <property type="component" value="Unassembled WGS sequence"/>
</dbReference>
<protein>
    <recommendedName>
        <fullName evidence="3">Esterase</fullName>
    </recommendedName>
</protein>
<reference evidence="1" key="2">
    <citation type="journal article" date="2021" name="PeerJ">
        <title>Extensive microbial diversity within the chicken gut microbiome revealed by metagenomics and culture.</title>
        <authorList>
            <person name="Gilroy R."/>
            <person name="Ravi A."/>
            <person name="Getino M."/>
            <person name="Pursley I."/>
            <person name="Horton D.L."/>
            <person name="Alikhan N.F."/>
            <person name="Baker D."/>
            <person name="Gharbi K."/>
            <person name="Hall N."/>
            <person name="Watson M."/>
            <person name="Adriaenssens E.M."/>
            <person name="Foster-Nyarko E."/>
            <person name="Jarju S."/>
            <person name="Secka A."/>
            <person name="Antonio M."/>
            <person name="Oren A."/>
            <person name="Chaudhuri R.R."/>
            <person name="La Ragione R."/>
            <person name="Hildebrand F."/>
            <person name="Pallen M.J."/>
        </authorList>
    </citation>
    <scope>NUCLEOTIDE SEQUENCE</scope>
    <source>
        <strain evidence="1">ChiSxjej2B14-6234</strain>
    </source>
</reference>
<evidence type="ECO:0000313" key="1">
    <source>
        <dbReference type="EMBL" id="HIQ71100.1"/>
    </source>
</evidence>
<accession>A0A9D0ZAS2</accession>
<dbReference type="Gene3D" id="3.40.50.1820">
    <property type="entry name" value="alpha/beta hydrolase"/>
    <property type="match status" value="1"/>
</dbReference>
<dbReference type="AlphaFoldDB" id="A0A9D0ZAS2"/>
<dbReference type="SUPFAM" id="SSF53474">
    <property type="entry name" value="alpha/beta-Hydrolases"/>
    <property type="match status" value="1"/>
</dbReference>
<dbReference type="EMBL" id="DVFJ01000008">
    <property type="protein sequence ID" value="HIQ71100.1"/>
    <property type="molecule type" value="Genomic_DNA"/>
</dbReference>
<gene>
    <name evidence="1" type="ORF">IAB73_02675</name>
</gene>
<reference evidence="1" key="1">
    <citation type="submission" date="2020-10" db="EMBL/GenBank/DDBJ databases">
        <authorList>
            <person name="Gilroy R."/>
        </authorList>
    </citation>
    <scope>NUCLEOTIDE SEQUENCE</scope>
    <source>
        <strain evidence="1">ChiSxjej2B14-6234</strain>
    </source>
</reference>
<sequence length="220" mass="23501">MTIEVLVRGAADAPAVFLLSGDPAREAGLRARLSERALSLVRLAVPDWNADLSPWPAPPAFARGDAFTGRAGAFLEALCTDALPRAFDALGFAPAQRALAGCSLAGLFSLYAMTLAAPFDAYASVSGSLWFDGFLPYMEAALPSLPPRPVYLSLGEREAHTRNARLSQVQACTERLYALLLARSFPAALRLHPGGHFQDGEARMAAAIEWTLCALKGDER</sequence>
<evidence type="ECO:0000313" key="2">
    <source>
        <dbReference type="Proteomes" id="UP000886887"/>
    </source>
</evidence>
<evidence type="ECO:0008006" key="3">
    <source>
        <dbReference type="Google" id="ProtNLM"/>
    </source>
</evidence>
<name>A0A9D0ZAS2_9FIRM</name>
<dbReference type="InterPro" id="IPR029058">
    <property type="entry name" value="AB_hydrolase_fold"/>
</dbReference>
<proteinExistence type="predicted"/>
<comment type="caution">
    <text evidence="1">The sequence shown here is derived from an EMBL/GenBank/DDBJ whole genome shotgun (WGS) entry which is preliminary data.</text>
</comment>